<gene>
    <name evidence="3" type="ORF">ACFPIJ_26025</name>
</gene>
<feature type="chain" id="PRO_5045298652" description="Secreted protein" evidence="2">
    <location>
        <begin position="30"/>
        <end position="227"/>
    </location>
</feature>
<keyword evidence="2" id="KW-0732">Signal</keyword>
<evidence type="ECO:0000256" key="2">
    <source>
        <dbReference type="SAM" id="SignalP"/>
    </source>
</evidence>
<organism evidence="3 4">
    <name type="scientific">Dactylosporangium cerinum</name>
    <dbReference type="NCBI Taxonomy" id="1434730"/>
    <lineage>
        <taxon>Bacteria</taxon>
        <taxon>Bacillati</taxon>
        <taxon>Actinomycetota</taxon>
        <taxon>Actinomycetes</taxon>
        <taxon>Micromonosporales</taxon>
        <taxon>Micromonosporaceae</taxon>
        <taxon>Dactylosporangium</taxon>
    </lineage>
</organism>
<proteinExistence type="predicted"/>
<feature type="signal peptide" evidence="2">
    <location>
        <begin position="1"/>
        <end position="29"/>
    </location>
</feature>
<name>A0ABV9VYV6_9ACTN</name>
<dbReference type="RefSeq" id="WP_380118154.1">
    <property type="nucleotide sequence ID" value="NZ_JBHSIU010000031.1"/>
</dbReference>
<accession>A0ABV9VYV6</accession>
<dbReference type="EMBL" id="JBHSIU010000031">
    <property type="protein sequence ID" value="MFC5001282.1"/>
    <property type="molecule type" value="Genomic_DNA"/>
</dbReference>
<evidence type="ECO:0000313" key="4">
    <source>
        <dbReference type="Proteomes" id="UP001595912"/>
    </source>
</evidence>
<feature type="compositionally biased region" description="Pro residues" evidence="1">
    <location>
        <begin position="36"/>
        <end position="51"/>
    </location>
</feature>
<keyword evidence="4" id="KW-1185">Reference proteome</keyword>
<sequence>MIRKRLIAVITLTSIVALGLTLPASAAQASPNCDRPNPPPICQEQPPPPDPGVLSGTAVFSQEAAEGGAYGNAYESNNNPVWVDLKVDGVVRRTVTPGQNGWYNVSAPITPVTASVCAVARSAFAAIQLGCWQPHSPVGEVTFTYNGSTTVVSGWVIDPDTTGPVTVTVGSTPYTANQPRADIGALYPSYGAYHGFSVTFPYWVGCYDVIARNIGIGSDNWLALCLT</sequence>
<evidence type="ECO:0008006" key="5">
    <source>
        <dbReference type="Google" id="ProtNLM"/>
    </source>
</evidence>
<feature type="region of interest" description="Disordered" evidence="1">
    <location>
        <begin position="27"/>
        <end position="52"/>
    </location>
</feature>
<reference evidence="4" key="1">
    <citation type="journal article" date="2019" name="Int. J. Syst. Evol. Microbiol.">
        <title>The Global Catalogue of Microorganisms (GCM) 10K type strain sequencing project: providing services to taxonomists for standard genome sequencing and annotation.</title>
        <authorList>
            <consortium name="The Broad Institute Genomics Platform"/>
            <consortium name="The Broad Institute Genome Sequencing Center for Infectious Disease"/>
            <person name="Wu L."/>
            <person name="Ma J."/>
        </authorList>
    </citation>
    <scope>NUCLEOTIDE SEQUENCE [LARGE SCALE GENOMIC DNA]</scope>
    <source>
        <strain evidence="4">CGMCC 4.7152</strain>
    </source>
</reference>
<evidence type="ECO:0000313" key="3">
    <source>
        <dbReference type="EMBL" id="MFC5001282.1"/>
    </source>
</evidence>
<comment type="caution">
    <text evidence="3">The sequence shown here is derived from an EMBL/GenBank/DDBJ whole genome shotgun (WGS) entry which is preliminary data.</text>
</comment>
<protein>
    <recommendedName>
        <fullName evidence="5">Secreted protein</fullName>
    </recommendedName>
</protein>
<evidence type="ECO:0000256" key="1">
    <source>
        <dbReference type="SAM" id="MobiDB-lite"/>
    </source>
</evidence>
<dbReference type="Proteomes" id="UP001595912">
    <property type="component" value="Unassembled WGS sequence"/>
</dbReference>